<feature type="region of interest" description="Disordered" evidence="1">
    <location>
        <begin position="272"/>
        <end position="295"/>
    </location>
</feature>
<dbReference type="EMBL" id="OV725083">
    <property type="protein sequence ID" value="CAH1407649.1"/>
    <property type="molecule type" value="Genomic_DNA"/>
</dbReference>
<feature type="domain" description="PNT" evidence="2">
    <location>
        <begin position="64"/>
        <end position="151"/>
    </location>
</feature>
<accession>A0A9P0MUI3</accession>
<feature type="compositionally biased region" description="Low complexity" evidence="1">
    <location>
        <begin position="274"/>
        <end position="295"/>
    </location>
</feature>
<protein>
    <recommendedName>
        <fullName evidence="2">PNT domain-containing protein</fullName>
    </recommendedName>
</protein>
<evidence type="ECO:0000313" key="4">
    <source>
        <dbReference type="Proteomes" id="UP001152798"/>
    </source>
</evidence>
<dbReference type="Proteomes" id="UP001152798">
    <property type="component" value="Chromosome 7"/>
</dbReference>
<reference evidence="3" key="1">
    <citation type="submission" date="2022-01" db="EMBL/GenBank/DDBJ databases">
        <authorList>
            <person name="King R."/>
        </authorList>
    </citation>
    <scope>NUCLEOTIDE SEQUENCE</scope>
</reference>
<dbReference type="InterPro" id="IPR013761">
    <property type="entry name" value="SAM/pointed_sf"/>
</dbReference>
<name>A0A9P0MUI3_NEZVI</name>
<dbReference type="Gene3D" id="1.10.150.50">
    <property type="entry name" value="Transcription Factor, Ets-1"/>
    <property type="match status" value="1"/>
</dbReference>
<dbReference type="AlphaFoldDB" id="A0A9P0MUI3"/>
<evidence type="ECO:0000259" key="2">
    <source>
        <dbReference type="PROSITE" id="PS51433"/>
    </source>
</evidence>
<dbReference type="OrthoDB" id="10067219at2759"/>
<keyword evidence="4" id="KW-1185">Reference proteome</keyword>
<dbReference type="SUPFAM" id="SSF47769">
    <property type="entry name" value="SAM/Pointed domain"/>
    <property type="match status" value="1"/>
</dbReference>
<dbReference type="GO" id="GO:0043565">
    <property type="term" value="F:sequence-specific DNA binding"/>
    <property type="evidence" value="ECO:0007669"/>
    <property type="project" value="InterPro"/>
</dbReference>
<organism evidence="3 4">
    <name type="scientific">Nezara viridula</name>
    <name type="common">Southern green stink bug</name>
    <name type="synonym">Cimex viridulus</name>
    <dbReference type="NCBI Taxonomy" id="85310"/>
    <lineage>
        <taxon>Eukaryota</taxon>
        <taxon>Metazoa</taxon>
        <taxon>Ecdysozoa</taxon>
        <taxon>Arthropoda</taxon>
        <taxon>Hexapoda</taxon>
        <taxon>Insecta</taxon>
        <taxon>Pterygota</taxon>
        <taxon>Neoptera</taxon>
        <taxon>Paraneoptera</taxon>
        <taxon>Hemiptera</taxon>
        <taxon>Heteroptera</taxon>
        <taxon>Panheteroptera</taxon>
        <taxon>Pentatomomorpha</taxon>
        <taxon>Pentatomoidea</taxon>
        <taxon>Pentatomidae</taxon>
        <taxon>Pentatominae</taxon>
        <taxon>Nezara</taxon>
    </lineage>
</organism>
<dbReference type="Pfam" id="PF02198">
    <property type="entry name" value="SAM_PNT"/>
    <property type="match status" value="1"/>
</dbReference>
<dbReference type="PROSITE" id="PS51433">
    <property type="entry name" value="PNT"/>
    <property type="match status" value="1"/>
</dbReference>
<dbReference type="InterPro" id="IPR003118">
    <property type="entry name" value="Pointed_dom"/>
</dbReference>
<evidence type="ECO:0000256" key="1">
    <source>
        <dbReference type="SAM" id="MobiDB-lite"/>
    </source>
</evidence>
<proteinExistence type="predicted"/>
<evidence type="ECO:0000313" key="3">
    <source>
        <dbReference type="EMBL" id="CAH1407649.1"/>
    </source>
</evidence>
<gene>
    <name evidence="3" type="ORF">NEZAVI_LOCUS15326</name>
</gene>
<sequence length="295" mass="32319">MCPEQFDEGLPYEAGRLDDVMSGGVYSCTSAGSSGGVVRVQRGWSEESGVGSLDYLDLDSLRSLEVQHNSESDDRVFVPSDPAVWEREDVENWLSWITRELRLRPPPVADRFPRRGRQLLELEPGALARLAGSPRSGRLLAAHLAHLAGRPSSPLRTDSIGRTALVSALIGSCPRGKMVYWIIIVRPDKCPLTAVFFSSPVYFFFLIKAVGGERGLRVGGGLKPVLTPAHPNLIRYEAVFYWRSEAQDQDGGIMRQGDISRARSYIIHHGPAKSSHCLSSPSPLLLSSSPSHLSS</sequence>